<dbReference type="EMBL" id="MDYO01000084">
    <property type="protein sequence ID" value="OQD86867.1"/>
    <property type="molecule type" value="Genomic_DNA"/>
</dbReference>
<dbReference type="AlphaFoldDB" id="A0A1V6QCZ8"/>
<sequence>MTGDQQVLSAKELGMVFNYLNEPDVWSKFCGTYEAIYDLLGQWQTYYNNNPNAPMPQGLNLPDLQDEWKTYINTALDQIVKNGKSTFNNMHTWA</sequence>
<accession>A0A1V6QCZ8</accession>
<evidence type="ECO:0000313" key="2">
    <source>
        <dbReference type="Proteomes" id="UP000191612"/>
    </source>
</evidence>
<name>A0A1V6QCZ8_9EURO</name>
<evidence type="ECO:0000313" key="1">
    <source>
        <dbReference type="EMBL" id="OQD86867.1"/>
    </source>
</evidence>
<keyword evidence="2" id="KW-1185">Reference proteome</keyword>
<dbReference type="STRING" id="60172.A0A1V6QCZ8"/>
<organism evidence="1 2">
    <name type="scientific">Penicillium solitum</name>
    <dbReference type="NCBI Taxonomy" id="60172"/>
    <lineage>
        <taxon>Eukaryota</taxon>
        <taxon>Fungi</taxon>
        <taxon>Dikarya</taxon>
        <taxon>Ascomycota</taxon>
        <taxon>Pezizomycotina</taxon>
        <taxon>Eurotiomycetes</taxon>
        <taxon>Eurotiomycetidae</taxon>
        <taxon>Eurotiales</taxon>
        <taxon>Aspergillaceae</taxon>
        <taxon>Penicillium</taxon>
    </lineage>
</organism>
<reference evidence="2" key="1">
    <citation type="journal article" date="2017" name="Nat. Microbiol.">
        <title>Global analysis of biosynthetic gene clusters reveals vast potential of secondary metabolite production in Penicillium species.</title>
        <authorList>
            <person name="Nielsen J.C."/>
            <person name="Grijseels S."/>
            <person name="Prigent S."/>
            <person name="Ji B."/>
            <person name="Dainat J."/>
            <person name="Nielsen K.F."/>
            <person name="Frisvad J.C."/>
            <person name="Workman M."/>
            <person name="Nielsen J."/>
        </authorList>
    </citation>
    <scope>NUCLEOTIDE SEQUENCE [LARGE SCALE GENOMIC DNA]</scope>
    <source>
        <strain evidence="2">IBT 29525</strain>
    </source>
</reference>
<dbReference type="Proteomes" id="UP000191612">
    <property type="component" value="Unassembled WGS sequence"/>
</dbReference>
<proteinExistence type="predicted"/>
<comment type="caution">
    <text evidence="1">The sequence shown here is derived from an EMBL/GenBank/DDBJ whole genome shotgun (WGS) entry which is preliminary data.</text>
</comment>
<gene>
    <name evidence="1" type="ORF">PENSOL_c084G07525</name>
</gene>
<protein>
    <submittedName>
        <fullName evidence="1">Uncharacterized protein</fullName>
    </submittedName>
</protein>